<feature type="domain" description="Sigma 54 modulation/S30EA ribosomal protein C-terminal" evidence="1">
    <location>
        <begin position="140"/>
        <end position="195"/>
    </location>
</feature>
<dbReference type="EMBL" id="FOAZ01000009">
    <property type="protein sequence ID" value="SEL51840.1"/>
    <property type="molecule type" value="Genomic_DNA"/>
</dbReference>
<dbReference type="InterPro" id="IPR050574">
    <property type="entry name" value="HPF/YfiA_ribosome-assoc"/>
</dbReference>
<dbReference type="SUPFAM" id="SSF69754">
    <property type="entry name" value="Ribosome binding protein Y (YfiA homologue)"/>
    <property type="match status" value="1"/>
</dbReference>
<evidence type="ECO:0000259" key="1">
    <source>
        <dbReference type="Pfam" id="PF16321"/>
    </source>
</evidence>
<name>A0A1H7QV19_STRJI</name>
<sequence length="355" mass="38855">MDHDDLPQELPELQVTVLGEVSPATSELARSTLAEVLAESGGHIRTAQVRLARMRRQEGRPATAQALVDVDGQFVRAQVAAHTMTEAIALLRERLTVQLTRLEWARHWDPGYDVEGSGPLEWREGTEGAHRPVRVMLPKEERGIVRRKAYDLVTQTVDRAALTMEMMDYDFHLFTEFGSGQDSVVYRFGPGPFRLAQLDPQPERVTASAIPVNLLKTPAPVLTEDEAKARLGETEYPFVFFKDASTGRGTVLYWRYDGHYGLVSAAAAAGAAQDAARTAASEVAEPTPLPAAQRRPDSLGERVEALEGRVAALADALDTLTTGLESGPGEPADPEEVRRAARLARELLIAAGFRR</sequence>
<accession>A0A1H7QV19</accession>
<reference evidence="3" key="1">
    <citation type="submission" date="2016-10" db="EMBL/GenBank/DDBJ databases">
        <authorList>
            <person name="Varghese N."/>
        </authorList>
    </citation>
    <scope>NUCLEOTIDE SEQUENCE [LARGE SCALE GENOMIC DNA]</scope>
    <source>
        <strain evidence="3">DSM 45096 / BCRC 16803 / CGMCC 4.1857 / CIP 109030 / JCM 12277 / KCTC 19219 / NBRC 100920 / 33214</strain>
    </source>
</reference>
<keyword evidence="2" id="KW-0687">Ribonucleoprotein</keyword>
<protein>
    <submittedName>
        <fullName evidence="2">Sigma 54 modulation/S30EA ribosomal protein C terminus</fullName>
    </submittedName>
</protein>
<dbReference type="GO" id="GO:0045900">
    <property type="term" value="P:negative regulation of translational elongation"/>
    <property type="evidence" value="ECO:0007669"/>
    <property type="project" value="TreeGrafter"/>
</dbReference>
<keyword evidence="2" id="KW-0689">Ribosomal protein</keyword>
<dbReference type="Gene3D" id="3.30.505.50">
    <property type="entry name" value="Sigma 54 modulation/S30EA ribosomal protein, C-terminal domain"/>
    <property type="match status" value="2"/>
</dbReference>
<dbReference type="InterPro" id="IPR038416">
    <property type="entry name" value="Ribosom_S30AE_C_sf"/>
</dbReference>
<gene>
    <name evidence="2" type="ORF">SAMN05414137_109234</name>
</gene>
<organism evidence="2 3">
    <name type="scientific">Streptacidiphilus jiangxiensis</name>
    <dbReference type="NCBI Taxonomy" id="235985"/>
    <lineage>
        <taxon>Bacteria</taxon>
        <taxon>Bacillati</taxon>
        <taxon>Actinomycetota</taxon>
        <taxon>Actinomycetes</taxon>
        <taxon>Kitasatosporales</taxon>
        <taxon>Streptomycetaceae</taxon>
        <taxon>Streptacidiphilus</taxon>
    </lineage>
</organism>
<dbReference type="STRING" id="235985.SAMN05414137_109234"/>
<dbReference type="AlphaFoldDB" id="A0A1H7QV19"/>
<dbReference type="RefSeq" id="WP_052438555.1">
    <property type="nucleotide sequence ID" value="NZ_BBPN01000009.1"/>
</dbReference>
<dbReference type="GO" id="GO:0022627">
    <property type="term" value="C:cytosolic small ribosomal subunit"/>
    <property type="evidence" value="ECO:0007669"/>
    <property type="project" value="TreeGrafter"/>
</dbReference>
<dbReference type="Proteomes" id="UP000183015">
    <property type="component" value="Unassembled WGS sequence"/>
</dbReference>
<feature type="domain" description="Sigma 54 modulation/S30EA ribosomal protein C-terminal" evidence="1">
    <location>
        <begin position="217"/>
        <end position="262"/>
    </location>
</feature>
<dbReference type="GO" id="GO:0043024">
    <property type="term" value="F:ribosomal small subunit binding"/>
    <property type="evidence" value="ECO:0007669"/>
    <property type="project" value="TreeGrafter"/>
</dbReference>
<dbReference type="InterPro" id="IPR036567">
    <property type="entry name" value="RHF-like"/>
</dbReference>
<dbReference type="eggNOG" id="COG1544">
    <property type="taxonomic scope" value="Bacteria"/>
</dbReference>
<dbReference type="InterPro" id="IPR032528">
    <property type="entry name" value="Ribosom_S30AE_C"/>
</dbReference>
<keyword evidence="3" id="KW-1185">Reference proteome</keyword>
<evidence type="ECO:0000313" key="2">
    <source>
        <dbReference type="EMBL" id="SEL51840.1"/>
    </source>
</evidence>
<dbReference type="Pfam" id="PF16321">
    <property type="entry name" value="Ribosom_S30AE_C"/>
    <property type="match status" value="2"/>
</dbReference>
<proteinExistence type="predicted"/>
<dbReference type="PANTHER" id="PTHR33231:SF1">
    <property type="entry name" value="30S RIBOSOMAL PROTEIN"/>
    <property type="match status" value="1"/>
</dbReference>
<evidence type="ECO:0000313" key="3">
    <source>
        <dbReference type="Proteomes" id="UP000183015"/>
    </source>
</evidence>
<dbReference type="Gene3D" id="3.30.160.100">
    <property type="entry name" value="Ribosome hibernation promotion factor-like"/>
    <property type="match status" value="1"/>
</dbReference>
<dbReference type="PANTHER" id="PTHR33231">
    <property type="entry name" value="30S RIBOSOMAL PROTEIN"/>
    <property type="match status" value="1"/>
</dbReference>